<dbReference type="Pfam" id="PF00467">
    <property type="entry name" value="KOW"/>
    <property type="match status" value="1"/>
</dbReference>
<dbReference type="InterPro" id="IPR008991">
    <property type="entry name" value="Translation_prot_SH3-like_sf"/>
</dbReference>
<dbReference type="GO" id="GO:1990904">
    <property type="term" value="C:ribonucleoprotein complex"/>
    <property type="evidence" value="ECO:0007669"/>
    <property type="project" value="UniProtKB-KW"/>
</dbReference>
<dbReference type="GO" id="GO:0005840">
    <property type="term" value="C:ribosome"/>
    <property type="evidence" value="ECO:0007669"/>
    <property type="project" value="UniProtKB-KW"/>
</dbReference>
<keyword evidence="5" id="KW-0699">rRNA-binding</keyword>
<dbReference type="SUPFAM" id="SSF50104">
    <property type="entry name" value="Translation proteins SH3-like domain"/>
    <property type="match status" value="1"/>
</dbReference>
<dbReference type="GO" id="GO:0005829">
    <property type="term" value="C:cytosol"/>
    <property type="evidence" value="ECO:0007669"/>
    <property type="project" value="UniProtKB-ARBA"/>
</dbReference>
<keyword evidence="3 5" id="KW-0687">Ribonucleoprotein</keyword>
<dbReference type="Pfam" id="PF17136">
    <property type="entry name" value="ribosomal_L24"/>
    <property type="match status" value="1"/>
</dbReference>
<protein>
    <recommendedName>
        <fullName evidence="4 5">Large ribosomal subunit protein uL24</fullName>
    </recommendedName>
</protein>
<dbReference type="Proteomes" id="UP000294349">
    <property type="component" value="Chromosome"/>
</dbReference>
<comment type="function">
    <text evidence="5">One of the proteins that surrounds the polypeptide exit tunnel on the outside of the subunit.</text>
</comment>
<dbReference type="NCBIfam" id="TIGR01079">
    <property type="entry name" value="rplX_bact"/>
    <property type="match status" value="1"/>
</dbReference>
<dbReference type="GO" id="GO:0006412">
    <property type="term" value="P:translation"/>
    <property type="evidence" value="ECO:0007669"/>
    <property type="project" value="UniProtKB-UniRule"/>
</dbReference>
<dbReference type="HAMAP" id="MF_01326_B">
    <property type="entry name" value="Ribosomal_uL24_B"/>
    <property type="match status" value="1"/>
</dbReference>
<gene>
    <name evidence="5 8" type="primary">rplX</name>
    <name evidence="8" type="ORF">BUCILAFE3058_341</name>
</gene>
<comment type="similarity">
    <text evidence="1 5 6">Belongs to the universal ribosomal protein uL24 family.</text>
</comment>
<proteinExistence type="inferred from homology"/>
<dbReference type="InterPro" id="IPR005824">
    <property type="entry name" value="KOW"/>
</dbReference>
<feature type="domain" description="KOW" evidence="7">
    <location>
        <begin position="4"/>
        <end position="31"/>
    </location>
</feature>
<keyword evidence="2 5" id="KW-0689">Ribosomal protein</keyword>
<evidence type="ECO:0000259" key="7">
    <source>
        <dbReference type="SMART" id="SM00739"/>
    </source>
</evidence>
<name>A0A451DBV3_9GAMM</name>
<keyword evidence="5" id="KW-0694">RNA-binding</keyword>
<evidence type="ECO:0000256" key="6">
    <source>
        <dbReference type="RuleBase" id="RU003477"/>
    </source>
</evidence>
<dbReference type="GO" id="GO:0003735">
    <property type="term" value="F:structural constituent of ribosome"/>
    <property type="evidence" value="ECO:0007669"/>
    <property type="project" value="InterPro"/>
</dbReference>
<dbReference type="PROSITE" id="PS01108">
    <property type="entry name" value="RIBOSOMAL_L24"/>
    <property type="match status" value="1"/>
</dbReference>
<evidence type="ECO:0000256" key="5">
    <source>
        <dbReference type="HAMAP-Rule" id="MF_01326"/>
    </source>
</evidence>
<dbReference type="CDD" id="cd06089">
    <property type="entry name" value="KOW_RPL26"/>
    <property type="match status" value="1"/>
</dbReference>
<evidence type="ECO:0000256" key="2">
    <source>
        <dbReference type="ARBA" id="ARBA00022980"/>
    </source>
</evidence>
<dbReference type="OrthoDB" id="9807419at2"/>
<sequence>MAAKIHLNDVVIILTGRDKGKIGIVKKIYRSNNMLIVQGINMVKKHQKAIPERQQIGGIIVKESPIHISNVSIFNQKTNKMDKIEFFWVSGKKIRRYKSTHEELLK</sequence>
<dbReference type="InterPro" id="IPR005825">
    <property type="entry name" value="Ribosomal_uL24_CS"/>
</dbReference>
<dbReference type="InterPro" id="IPR041988">
    <property type="entry name" value="Ribosomal_uL24_KOW"/>
</dbReference>
<dbReference type="Gene3D" id="2.30.30.30">
    <property type="match status" value="1"/>
</dbReference>
<evidence type="ECO:0000256" key="1">
    <source>
        <dbReference type="ARBA" id="ARBA00010618"/>
    </source>
</evidence>
<dbReference type="GO" id="GO:0019843">
    <property type="term" value="F:rRNA binding"/>
    <property type="evidence" value="ECO:0007669"/>
    <property type="project" value="UniProtKB-UniRule"/>
</dbReference>
<comment type="function">
    <text evidence="5">One of two assembly initiator proteins, it binds directly to the 5'-end of the 23S rRNA, where it nucleates assembly of the 50S subunit.</text>
</comment>
<evidence type="ECO:0000313" key="8">
    <source>
        <dbReference type="EMBL" id="VFP83813.1"/>
    </source>
</evidence>
<evidence type="ECO:0000256" key="3">
    <source>
        <dbReference type="ARBA" id="ARBA00023274"/>
    </source>
</evidence>
<dbReference type="InterPro" id="IPR014722">
    <property type="entry name" value="Rib_uL2_dom2"/>
</dbReference>
<reference evidence="8 9" key="1">
    <citation type="submission" date="2019-02" db="EMBL/GenBank/DDBJ databases">
        <authorList>
            <person name="Manzano-Marin A."/>
            <person name="Manzano-Marin A."/>
        </authorList>
    </citation>
    <scope>NUCLEOTIDE SEQUENCE [LARGE SCALE GENOMIC DNA]</scope>
    <source>
        <strain evidence="8 9">BuCilaricifoliae</strain>
    </source>
</reference>
<dbReference type="InterPro" id="IPR057264">
    <property type="entry name" value="Ribosomal_uL24_C"/>
</dbReference>
<dbReference type="RefSeq" id="WP_154061656.1">
    <property type="nucleotide sequence ID" value="NZ_LR217717.1"/>
</dbReference>
<dbReference type="InterPro" id="IPR003256">
    <property type="entry name" value="Ribosomal_uL24"/>
</dbReference>
<evidence type="ECO:0000256" key="4">
    <source>
        <dbReference type="ARBA" id="ARBA00035206"/>
    </source>
</evidence>
<dbReference type="AlphaFoldDB" id="A0A451DBV3"/>
<dbReference type="PANTHER" id="PTHR12903">
    <property type="entry name" value="MITOCHONDRIAL RIBOSOMAL PROTEIN L24"/>
    <property type="match status" value="1"/>
</dbReference>
<comment type="subunit">
    <text evidence="5">Part of the 50S ribosomal subunit.</text>
</comment>
<organism evidence="8 9">
    <name type="scientific">Buchnera aphidicola</name>
    <name type="common">Cinara laricifoliae</name>
    <dbReference type="NCBI Taxonomy" id="2518977"/>
    <lineage>
        <taxon>Bacteria</taxon>
        <taxon>Pseudomonadati</taxon>
        <taxon>Pseudomonadota</taxon>
        <taxon>Gammaproteobacteria</taxon>
        <taxon>Enterobacterales</taxon>
        <taxon>Erwiniaceae</taxon>
        <taxon>Buchnera</taxon>
    </lineage>
</organism>
<dbReference type="SMART" id="SM00739">
    <property type="entry name" value="KOW"/>
    <property type="match status" value="1"/>
</dbReference>
<accession>A0A451DBV3</accession>
<evidence type="ECO:0000313" key="9">
    <source>
        <dbReference type="Proteomes" id="UP000294349"/>
    </source>
</evidence>
<dbReference type="EMBL" id="LR217717">
    <property type="protein sequence ID" value="VFP83813.1"/>
    <property type="molecule type" value="Genomic_DNA"/>
</dbReference>